<evidence type="ECO:0000313" key="1">
    <source>
        <dbReference type="EMBL" id="KAJ3639529.1"/>
    </source>
</evidence>
<evidence type="ECO:0000313" key="2">
    <source>
        <dbReference type="Proteomes" id="UP001168821"/>
    </source>
</evidence>
<dbReference type="CDD" id="cd11304">
    <property type="entry name" value="Cadherin_repeat"/>
    <property type="match status" value="1"/>
</dbReference>
<protein>
    <recommendedName>
        <fullName evidence="3">Cadherin domain-containing protein</fullName>
    </recommendedName>
</protein>
<comment type="caution">
    <text evidence="1">The sequence shown here is derived from an EMBL/GenBank/DDBJ whole genome shotgun (WGS) entry which is preliminary data.</text>
</comment>
<dbReference type="AlphaFoldDB" id="A0AA38HLR0"/>
<reference evidence="1" key="1">
    <citation type="journal article" date="2023" name="G3 (Bethesda)">
        <title>Whole genome assemblies of Zophobas morio and Tenebrio molitor.</title>
        <authorList>
            <person name="Kaur S."/>
            <person name="Stinson S.A."/>
            <person name="diCenzo G.C."/>
        </authorList>
    </citation>
    <scope>NUCLEOTIDE SEQUENCE</scope>
    <source>
        <strain evidence="1">QUZm001</strain>
    </source>
</reference>
<dbReference type="InterPro" id="IPR015919">
    <property type="entry name" value="Cadherin-like_sf"/>
</dbReference>
<accession>A0AA38HLR0</accession>
<name>A0AA38HLR0_9CUCU</name>
<dbReference type="GO" id="GO:0005509">
    <property type="term" value="F:calcium ion binding"/>
    <property type="evidence" value="ECO:0007669"/>
    <property type="project" value="InterPro"/>
</dbReference>
<sequence length="82" mass="9247">MENLYREKTILMLTAATSSTSARTNLLIGRLSFQNASSSELVFSISNQMDEHIAITSDGSLYTVKPMDRETRDVYRLTVLIE</sequence>
<keyword evidence="2" id="KW-1185">Reference proteome</keyword>
<dbReference type="GO" id="GO:0016020">
    <property type="term" value="C:membrane"/>
    <property type="evidence" value="ECO:0007669"/>
    <property type="project" value="InterPro"/>
</dbReference>
<dbReference type="EMBL" id="JALNTZ010000010">
    <property type="protein sequence ID" value="KAJ3639529.1"/>
    <property type="molecule type" value="Genomic_DNA"/>
</dbReference>
<dbReference type="Gene3D" id="2.60.40.60">
    <property type="entry name" value="Cadherins"/>
    <property type="match status" value="1"/>
</dbReference>
<gene>
    <name evidence="1" type="ORF">Zmor_002884</name>
</gene>
<dbReference type="Proteomes" id="UP001168821">
    <property type="component" value="Unassembled WGS sequence"/>
</dbReference>
<dbReference type="SUPFAM" id="SSF49313">
    <property type="entry name" value="Cadherin-like"/>
    <property type="match status" value="1"/>
</dbReference>
<organism evidence="1 2">
    <name type="scientific">Zophobas morio</name>
    <dbReference type="NCBI Taxonomy" id="2755281"/>
    <lineage>
        <taxon>Eukaryota</taxon>
        <taxon>Metazoa</taxon>
        <taxon>Ecdysozoa</taxon>
        <taxon>Arthropoda</taxon>
        <taxon>Hexapoda</taxon>
        <taxon>Insecta</taxon>
        <taxon>Pterygota</taxon>
        <taxon>Neoptera</taxon>
        <taxon>Endopterygota</taxon>
        <taxon>Coleoptera</taxon>
        <taxon>Polyphaga</taxon>
        <taxon>Cucujiformia</taxon>
        <taxon>Tenebrionidae</taxon>
        <taxon>Zophobas</taxon>
    </lineage>
</organism>
<proteinExistence type="predicted"/>
<evidence type="ECO:0008006" key="3">
    <source>
        <dbReference type="Google" id="ProtNLM"/>
    </source>
</evidence>